<sequence>MSKKKRSWFLHVVKNISGKPVTTSVPSISIKFHANVEQIEELYTSEDENNTYSEKGEKITSVSSSPSNIVITVSRPLLIVLSIITFSTPYNVSVTRRADSSPLRYLPRLVKRSTSIDVSQTQPLDASPPSDPWRFFSDIKVIVYVRKSRAGTCGETRRMWRVQSMPWEEANFKTDFPDKKTVNNDDVLKLVVQKFDNMELDTENVLNVKEVTSKDMRNSFLESH</sequence>
<organism evidence="1 2">
    <name type="scientific">Rhamnusium bicolor</name>
    <dbReference type="NCBI Taxonomy" id="1586634"/>
    <lineage>
        <taxon>Eukaryota</taxon>
        <taxon>Metazoa</taxon>
        <taxon>Ecdysozoa</taxon>
        <taxon>Arthropoda</taxon>
        <taxon>Hexapoda</taxon>
        <taxon>Insecta</taxon>
        <taxon>Pterygota</taxon>
        <taxon>Neoptera</taxon>
        <taxon>Endopterygota</taxon>
        <taxon>Coleoptera</taxon>
        <taxon>Polyphaga</taxon>
        <taxon>Cucujiformia</taxon>
        <taxon>Chrysomeloidea</taxon>
        <taxon>Cerambycidae</taxon>
        <taxon>Lepturinae</taxon>
        <taxon>Rhagiini</taxon>
        <taxon>Rhamnusium</taxon>
    </lineage>
</organism>
<accession>A0AAV8YK98</accession>
<reference evidence="1" key="1">
    <citation type="journal article" date="2023" name="Insect Mol. Biol.">
        <title>Genome sequencing provides insights into the evolution of gene families encoding plant cell wall-degrading enzymes in longhorned beetles.</title>
        <authorList>
            <person name="Shin N.R."/>
            <person name="Okamura Y."/>
            <person name="Kirsch R."/>
            <person name="Pauchet Y."/>
        </authorList>
    </citation>
    <scope>NUCLEOTIDE SEQUENCE</scope>
    <source>
        <strain evidence="1">RBIC_L_NR</strain>
    </source>
</reference>
<proteinExistence type="predicted"/>
<comment type="caution">
    <text evidence="1">The sequence shown here is derived from an EMBL/GenBank/DDBJ whole genome shotgun (WGS) entry which is preliminary data.</text>
</comment>
<evidence type="ECO:0000313" key="2">
    <source>
        <dbReference type="Proteomes" id="UP001162156"/>
    </source>
</evidence>
<protein>
    <submittedName>
        <fullName evidence="1">Uncharacterized protein</fullName>
    </submittedName>
</protein>
<dbReference type="AlphaFoldDB" id="A0AAV8YK98"/>
<keyword evidence="2" id="KW-1185">Reference proteome</keyword>
<gene>
    <name evidence="1" type="ORF">NQ314_007662</name>
</gene>
<dbReference type="EMBL" id="JANEYF010002093">
    <property type="protein sequence ID" value="KAJ8951537.1"/>
    <property type="molecule type" value="Genomic_DNA"/>
</dbReference>
<name>A0AAV8YK98_9CUCU</name>
<evidence type="ECO:0000313" key="1">
    <source>
        <dbReference type="EMBL" id="KAJ8951537.1"/>
    </source>
</evidence>
<dbReference type="Proteomes" id="UP001162156">
    <property type="component" value="Unassembled WGS sequence"/>
</dbReference>